<evidence type="ECO:0000313" key="3">
    <source>
        <dbReference type="Proteomes" id="UP000250235"/>
    </source>
</evidence>
<feature type="region of interest" description="Disordered" evidence="1">
    <location>
        <begin position="93"/>
        <end position="122"/>
    </location>
</feature>
<evidence type="ECO:0000313" key="2">
    <source>
        <dbReference type="EMBL" id="KZV26277.1"/>
    </source>
</evidence>
<protein>
    <submittedName>
        <fullName evidence="2">Uncharacterized protein</fullName>
    </submittedName>
</protein>
<name>A0A2Z7B3X7_9LAMI</name>
<dbReference type="Proteomes" id="UP000250235">
    <property type="component" value="Unassembled WGS sequence"/>
</dbReference>
<proteinExistence type="predicted"/>
<sequence length="142" mass="15709">MNILRSLQSDMLSLNKIVDDRRAWQPVITTGGMTASLEMAARTEEIPSTESPDGFELALAMLPPVLEVTWAGSPEVVGWRKVVRWFRCLWRGGKDTGATESTPESGAQVEEDQPEGSTRLDQDLATFVAPTLEQRMEICGQE</sequence>
<reference evidence="2 3" key="1">
    <citation type="journal article" date="2015" name="Proc. Natl. Acad. Sci. U.S.A.">
        <title>The resurrection genome of Boea hygrometrica: A blueprint for survival of dehydration.</title>
        <authorList>
            <person name="Xiao L."/>
            <person name="Yang G."/>
            <person name="Zhang L."/>
            <person name="Yang X."/>
            <person name="Zhao S."/>
            <person name="Ji Z."/>
            <person name="Zhou Q."/>
            <person name="Hu M."/>
            <person name="Wang Y."/>
            <person name="Chen M."/>
            <person name="Xu Y."/>
            <person name="Jin H."/>
            <person name="Xiao X."/>
            <person name="Hu G."/>
            <person name="Bao F."/>
            <person name="Hu Y."/>
            <person name="Wan P."/>
            <person name="Li L."/>
            <person name="Deng X."/>
            <person name="Kuang T."/>
            <person name="Xiang C."/>
            <person name="Zhu J.K."/>
            <person name="Oliver M.J."/>
            <person name="He Y."/>
        </authorList>
    </citation>
    <scope>NUCLEOTIDE SEQUENCE [LARGE SCALE GENOMIC DNA]</scope>
    <source>
        <strain evidence="3">cv. XS01</strain>
    </source>
</reference>
<keyword evidence="3" id="KW-1185">Reference proteome</keyword>
<organism evidence="2 3">
    <name type="scientific">Dorcoceras hygrometricum</name>
    <dbReference type="NCBI Taxonomy" id="472368"/>
    <lineage>
        <taxon>Eukaryota</taxon>
        <taxon>Viridiplantae</taxon>
        <taxon>Streptophyta</taxon>
        <taxon>Embryophyta</taxon>
        <taxon>Tracheophyta</taxon>
        <taxon>Spermatophyta</taxon>
        <taxon>Magnoliopsida</taxon>
        <taxon>eudicotyledons</taxon>
        <taxon>Gunneridae</taxon>
        <taxon>Pentapetalae</taxon>
        <taxon>asterids</taxon>
        <taxon>lamiids</taxon>
        <taxon>Lamiales</taxon>
        <taxon>Gesneriaceae</taxon>
        <taxon>Didymocarpoideae</taxon>
        <taxon>Trichosporeae</taxon>
        <taxon>Loxocarpinae</taxon>
        <taxon>Dorcoceras</taxon>
    </lineage>
</organism>
<accession>A0A2Z7B3X7</accession>
<gene>
    <name evidence="2" type="ORF">F511_41973</name>
</gene>
<evidence type="ECO:0000256" key="1">
    <source>
        <dbReference type="SAM" id="MobiDB-lite"/>
    </source>
</evidence>
<dbReference type="AlphaFoldDB" id="A0A2Z7B3X7"/>
<dbReference type="EMBL" id="KV011363">
    <property type="protein sequence ID" value="KZV26277.1"/>
    <property type="molecule type" value="Genomic_DNA"/>
</dbReference>